<dbReference type="InParanoid" id="A0A409YM94"/>
<dbReference type="AlphaFoldDB" id="A0A409YM94"/>
<dbReference type="OrthoDB" id="2985014at2759"/>
<dbReference type="GO" id="GO:0022857">
    <property type="term" value="F:transmembrane transporter activity"/>
    <property type="evidence" value="ECO:0007669"/>
    <property type="project" value="InterPro"/>
</dbReference>
<dbReference type="EMBL" id="NHTK01000981">
    <property type="protein sequence ID" value="PPR04191.1"/>
    <property type="molecule type" value="Genomic_DNA"/>
</dbReference>
<dbReference type="InterPro" id="IPR020846">
    <property type="entry name" value="MFS_dom"/>
</dbReference>
<gene>
    <name evidence="9" type="ORF">CVT24_010739</name>
</gene>
<organism evidence="9 10">
    <name type="scientific">Panaeolus cyanescens</name>
    <dbReference type="NCBI Taxonomy" id="181874"/>
    <lineage>
        <taxon>Eukaryota</taxon>
        <taxon>Fungi</taxon>
        <taxon>Dikarya</taxon>
        <taxon>Basidiomycota</taxon>
        <taxon>Agaricomycotina</taxon>
        <taxon>Agaricomycetes</taxon>
        <taxon>Agaricomycetidae</taxon>
        <taxon>Agaricales</taxon>
        <taxon>Agaricineae</taxon>
        <taxon>Galeropsidaceae</taxon>
        <taxon>Panaeolus</taxon>
    </lineage>
</organism>
<evidence type="ECO:0000256" key="1">
    <source>
        <dbReference type="ARBA" id="ARBA00004141"/>
    </source>
</evidence>
<dbReference type="Pfam" id="PF07690">
    <property type="entry name" value="MFS_1"/>
    <property type="match status" value="1"/>
</dbReference>
<protein>
    <recommendedName>
        <fullName evidence="8">Major facilitator superfamily (MFS) profile domain-containing protein</fullName>
    </recommendedName>
</protein>
<feature type="transmembrane region" description="Helical" evidence="7">
    <location>
        <begin position="203"/>
        <end position="225"/>
    </location>
</feature>
<dbReference type="InterPro" id="IPR036259">
    <property type="entry name" value="MFS_trans_sf"/>
</dbReference>
<dbReference type="SUPFAM" id="SSF103473">
    <property type="entry name" value="MFS general substrate transporter"/>
    <property type="match status" value="1"/>
</dbReference>
<feature type="transmembrane region" description="Helical" evidence="7">
    <location>
        <begin position="399"/>
        <end position="418"/>
    </location>
</feature>
<keyword evidence="5 7" id="KW-0472">Membrane</keyword>
<feature type="transmembrane region" description="Helical" evidence="7">
    <location>
        <begin position="135"/>
        <end position="158"/>
    </location>
</feature>
<comment type="caution">
    <text evidence="9">The sequence shown here is derived from an EMBL/GenBank/DDBJ whole genome shotgun (WGS) entry which is preliminary data.</text>
</comment>
<evidence type="ECO:0000256" key="2">
    <source>
        <dbReference type="ARBA" id="ARBA00022448"/>
    </source>
</evidence>
<keyword evidence="10" id="KW-1185">Reference proteome</keyword>
<dbReference type="FunCoup" id="A0A409YM94">
    <property type="interactions" value="70"/>
</dbReference>
<feature type="region of interest" description="Disordered" evidence="6">
    <location>
        <begin position="1"/>
        <end position="22"/>
    </location>
</feature>
<dbReference type="FunFam" id="1.20.1250.20:FF:000013">
    <property type="entry name" value="MFS general substrate transporter"/>
    <property type="match status" value="1"/>
</dbReference>
<dbReference type="Proteomes" id="UP000284842">
    <property type="component" value="Unassembled WGS sequence"/>
</dbReference>
<keyword evidence="2" id="KW-0813">Transport</keyword>
<evidence type="ECO:0000256" key="4">
    <source>
        <dbReference type="ARBA" id="ARBA00022989"/>
    </source>
</evidence>
<dbReference type="Gene3D" id="1.20.1250.20">
    <property type="entry name" value="MFS general substrate transporter like domains"/>
    <property type="match status" value="2"/>
</dbReference>
<evidence type="ECO:0000256" key="3">
    <source>
        <dbReference type="ARBA" id="ARBA00022692"/>
    </source>
</evidence>
<dbReference type="InterPro" id="IPR011701">
    <property type="entry name" value="MFS"/>
</dbReference>
<dbReference type="PANTHER" id="PTHR43791">
    <property type="entry name" value="PERMEASE-RELATED"/>
    <property type="match status" value="1"/>
</dbReference>
<feature type="transmembrane region" description="Helical" evidence="7">
    <location>
        <begin position="80"/>
        <end position="103"/>
    </location>
</feature>
<dbReference type="PANTHER" id="PTHR43791:SF85">
    <property type="entry name" value="TRANSPORTER, PUTATIVE (AFU_ORTHOLOGUE AFUA_6G00710)-RELATED"/>
    <property type="match status" value="1"/>
</dbReference>
<evidence type="ECO:0000259" key="8">
    <source>
        <dbReference type="PROSITE" id="PS50850"/>
    </source>
</evidence>
<feature type="transmembrane region" description="Helical" evidence="7">
    <location>
        <begin position="170"/>
        <end position="191"/>
    </location>
</feature>
<evidence type="ECO:0000256" key="6">
    <source>
        <dbReference type="SAM" id="MobiDB-lite"/>
    </source>
</evidence>
<sequence>MSTQHGTPELKMIRSNSTGSDEKIEKPIDHALERRAVLKLDLTVLPTMAVFYFLNFMDRANIGNARIAGLQADLQLSDHKYQICVAVLYVTFIVFEIPSNLLLRKIGPHILLPTIVTIWGIVVTAQGFVKSYGHLVVIRLILGALEGPLFPGLVLYLSGFYTRSELSMRIAFFFSTASLSGAFSGLLAAALTNLEGVGGLAGWAWIFIIEGLMTVVAGVVGFFVVPKTPKESRFLTQEEKDAIYARLERENPLDKHVDTFSIKQVVQSITSPHVIMVLLMFFCSGSNVLGLANFLPSIVRQLGFSPVKSQLLSVGPFGAAFFFTLLVSYYSDKYKSRGIPMIILAIVACIGYIIYLCSRDKYTLYGSLFFLVCGSYPMVPLGSGWAANNSEPHYRRATTIGLCFFASGAGTILSTWRFPTKEGPRFTNTTIMTLTFAAVTGLLTIANMYYLNRQNKLKVSNREELLRPYAKDGEKGGFDERKAWIELGDRHPDFKYIL</sequence>
<feature type="transmembrane region" description="Helical" evidence="7">
    <location>
        <begin position="274"/>
        <end position="299"/>
    </location>
</feature>
<accession>A0A409YM94</accession>
<evidence type="ECO:0000313" key="10">
    <source>
        <dbReference type="Proteomes" id="UP000284842"/>
    </source>
</evidence>
<feature type="transmembrane region" description="Helical" evidence="7">
    <location>
        <begin position="362"/>
        <end position="387"/>
    </location>
</feature>
<dbReference type="STRING" id="181874.A0A409YM94"/>
<evidence type="ECO:0000256" key="7">
    <source>
        <dbReference type="SAM" id="Phobius"/>
    </source>
</evidence>
<feature type="transmembrane region" description="Helical" evidence="7">
    <location>
        <begin position="110"/>
        <end position="129"/>
    </location>
</feature>
<name>A0A409YM94_9AGAR</name>
<feature type="domain" description="Major facilitator superfamily (MFS) profile" evidence="8">
    <location>
        <begin position="44"/>
        <end position="456"/>
    </location>
</feature>
<keyword evidence="3 7" id="KW-0812">Transmembrane</keyword>
<evidence type="ECO:0000313" key="9">
    <source>
        <dbReference type="EMBL" id="PPR04191.1"/>
    </source>
</evidence>
<evidence type="ECO:0000256" key="5">
    <source>
        <dbReference type="ARBA" id="ARBA00023136"/>
    </source>
</evidence>
<proteinExistence type="predicted"/>
<feature type="transmembrane region" description="Helical" evidence="7">
    <location>
        <begin position="338"/>
        <end position="356"/>
    </location>
</feature>
<dbReference type="FunFam" id="1.20.1250.20:FF:000034">
    <property type="entry name" value="MFS general substrate transporter"/>
    <property type="match status" value="1"/>
</dbReference>
<keyword evidence="4 7" id="KW-1133">Transmembrane helix</keyword>
<dbReference type="PROSITE" id="PS50850">
    <property type="entry name" value="MFS"/>
    <property type="match status" value="1"/>
</dbReference>
<comment type="subcellular location">
    <subcellularLocation>
        <location evidence="1">Membrane</location>
        <topology evidence="1">Multi-pass membrane protein</topology>
    </subcellularLocation>
</comment>
<feature type="transmembrane region" description="Helical" evidence="7">
    <location>
        <begin position="430"/>
        <end position="451"/>
    </location>
</feature>
<reference evidence="9 10" key="1">
    <citation type="journal article" date="2018" name="Evol. Lett.">
        <title>Horizontal gene cluster transfer increased hallucinogenic mushroom diversity.</title>
        <authorList>
            <person name="Reynolds H.T."/>
            <person name="Vijayakumar V."/>
            <person name="Gluck-Thaler E."/>
            <person name="Korotkin H.B."/>
            <person name="Matheny P.B."/>
            <person name="Slot J.C."/>
        </authorList>
    </citation>
    <scope>NUCLEOTIDE SEQUENCE [LARGE SCALE GENOMIC DNA]</scope>
    <source>
        <strain evidence="9 10">2629</strain>
    </source>
</reference>
<feature type="transmembrane region" description="Helical" evidence="7">
    <location>
        <begin position="311"/>
        <end position="331"/>
    </location>
</feature>
<dbReference type="GO" id="GO:0016020">
    <property type="term" value="C:membrane"/>
    <property type="evidence" value="ECO:0007669"/>
    <property type="project" value="UniProtKB-SubCell"/>
</dbReference>